<dbReference type="InterPro" id="IPR027417">
    <property type="entry name" value="P-loop_NTPase"/>
</dbReference>
<evidence type="ECO:0000256" key="2">
    <source>
        <dbReference type="ARBA" id="ARBA00022741"/>
    </source>
</evidence>
<dbReference type="InterPro" id="IPR017911">
    <property type="entry name" value="MacB-like_ATP-bd"/>
</dbReference>
<dbReference type="PANTHER" id="PTHR24220">
    <property type="entry name" value="IMPORT ATP-BINDING PROTEIN"/>
    <property type="match status" value="1"/>
</dbReference>
<dbReference type="PANTHER" id="PTHR24220:SF86">
    <property type="entry name" value="ABC TRANSPORTER ABCH.1"/>
    <property type="match status" value="1"/>
</dbReference>
<dbReference type="InterPro" id="IPR017871">
    <property type="entry name" value="ABC_transporter-like_CS"/>
</dbReference>
<sequence length="232" mass="25444">MSQPNVIETRQIRKAYSMGDNVIWALKGVDVSIKAGEFVAVMGTSGSGKSTFMNMIGCLDTPSDGKILLNGEDVSHLDAAALAHIRNRYIGFVFQQFNLLPRTSALDNVALPLLYSEVPEREWQPRAKASLEQVGLGERLHNQPSQLSGGQQQRVAIARALVNNPLLILADEPTGALDTRTSFEIMALFQQLNDAGKTIVLVTHEPEIAAVAKRKLVFRDGELVEDYLNGHH</sequence>
<dbReference type="EMBL" id="CP133218">
    <property type="protein sequence ID" value="WML90148.1"/>
    <property type="molecule type" value="Genomic_DNA"/>
</dbReference>
<dbReference type="InterPro" id="IPR003439">
    <property type="entry name" value="ABC_transporter-like_ATP-bd"/>
</dbReference>
<accession>A0ABY9MNP1</accession>
<keyword evidence="2" id="KW-0547">Nucleotide-binding</keyword>
<evidence type="ECO:0000256" key="3">
    <source>
        <dbReference type="ARBA" id="ARBA00022840"/>
    </source>
</evidence>
<dbReference type="SMART" id="SM00382">
    <property type="entry name" value="AAA"/>
    <property type="match status" value="1"/>
</dbReference>
<name>A0ABY9MNP1_9GAMM</name>
<reference evidence="5 6" key="1">
    <citation type="submission" date="2023-08" db="EMBL/GenBank/DDBJ databases">
        <title>New molecular markers tilS and rpoB for phylogenetic and monitoring studies of the genus Thiothrix biodiversity.</title>
        <authorList>
            <person name="Ravin N.V."/>
            <person name="Smolyakov D."/>
            <person name="Markov N.D."/>
            <person name="Beletsky A.V."/>
            <person name="Mardanov A.V."/>
            <person name="Rudenko T.S."/>
            <person name="Grabovich M.Y."/>
        </authorList>
    </citation>
    <scope>NUCLEOTIDE SEQUENCE [LARGE SCALE GENOMIC DNA]</scope>
    <source>
        <strain evidence="5 6">MK1</strain>
    </source>
</reference>
<dbReference type="Proteomes" id="UP001236657">
    <property type="component" value="Chromosome"/>
</dbReference>
<dbReference type="RefSeq" id="WP_308395496.1">
    <property type="nucleotide sequence ID" value="NZ_CP133218.1"/>
</dbReference>
<evidence type="ECO:0000313" key="6">
    <source>
        <dbReference type="Proteomes" id="UP001236657"/>
    </source>
</evidence>
<dbReference type="GO" id="GO:0005524">
    <property type="term" value="F:ATP binding"/>
    <property type="evidence" value="ECO:0007669"/>
    <property type="project" value="UniProtKB-KW"/>
</dbReference>
<keyword evidence="1" id="KW-0813">Transport</keyword>
<evidence type="ECO:0000313" key="5">
    <source>
        <dbReference type="EMBL" id="WML90148.1"/>
    </source>
</evidence>
<evidence type="ECO:0000256" key="1">
    <source>
        <dbReference type="ARBA" id="ARBA00022448"/>
    </source>
</evidence>
<organism evidence="5 6">
    <name type="scientific">Thiothrix lacustris</name>
    <dbReference type="NCBI Taxonomy" id="525917"/>
    <lineage>
        <taxon>Bacteria</taxon>
        <taxon>Pseudomonadati</taxon>
        <taxon>Pseudomonadota</taxon>
        <taxon>Gammaproteobacteria</taxon>
        <taxon>Thiotrichales</taxon>
        <taxon>Thiotrichaceae</taxon>
        <taxon>Thiothrix</taxon>
    </lineage>
</organism>
<feature type="domain" description="ABC transporter" evidence="4">
    <location>
        <begin position="7"/>
        <end position="232"/>
    </location>
</feature>
<protein>
    <submittedName>
        <fullName evidence="5">ABC transporter ATP-binding protein</fullName>
    </submittedName>
</protein>
<proteinExistence type="predicted"/>
<dbReference type="PROSITE" id="PS50893">
    <property type="entry name" value="ABC_TRANSPORTER_2"/>
    <property type="match status" value="1"/>
</dbReference>
<dbReference type="CDD" id="cd03255">
    <property type="entry name" value="ABC_MJ0796_LolCDE_FtsE"/>
    <property type="match status" value="1"/>
</dbReference>
<dbReference type="InterPro" id="IPR015854">
    <property type="entry name" value="ABC_transpr_LolD-like"/>
</dbReference>
<dbReference type="PROSITE" id="PS00211">
    <property type="entry name" value="ABC_TRANSPORTER_1"/>
    <property type="match status" value="1"/>
</dbReference>
<dbReference type="Pfam" id="PF00005">
    <property type="entry name" value="ABC_tran"/>
    <property type="match status" value="1"/>
</dbReference>
<keyword evidence="6" id="KW-1185">Reference proteome</keyword>
<keyword evidence="3 5" id="KW-0067">ATP-binding</keyword>
<evidence type="ECO:0000259" key="4">
    <source>
        <dbReference type="PROSITE" id="PS50893"/>
    </source>
</evidence>
<dbReference type="Gene3D" id="3.40.50.300">
    <property type="entry name" value="P-loop containing nucleotide triphosphate hydrolases"/>
    <property type="match status" value="1"/>
</dbReference>
<dbReference type="InterPro" id="IPR003593">
    <property type="entry name" value="AAA+_ATPase"/>
</dbReference>
<dbReference type="SUPFAM" id="SSF52540">
    <property type="entry name" value="P-loop containing nucleoside triphosphate hydrolases"/>
    <property type="match status" value="1"/>
</dbReference>
<gene>
    <name evidence="5" type="ORF">RCF98_14370</name>
</gene>